<dbReference type="EMBL" id="CP027845">
    <property type="protein sequence ID" value="AVP87140.1"/>
    <property type="molecule type" value="Genomic_DNA"/>
</dbReference>
<evidence type="ECO:0000313" key="1">
    <source>
        <dbReference type="EMBL" id="AVP87140.1"/>
    </source>
</evidence>
<protein>
    <recommendedName>
        <fullName evidence="3">DUF3168 domain-containing protein</fullName>
    </recommendedName>
</protein>
<evidence type="ECO:0008006" key="3">
    <source>
        <dbReference type="Google" id="ProtNLM"/>
    </source>
</evidence>
<organism evidence="1 2">
    <name type="scientific">Candidatus Phycorickettsia trachydisci</name>
    <dbReference type="NCBI Taxonomy" id="2115978"/>
    <lineage>
        <taxon>Bacteria</taxon>
        <taxon>Pseudomonadati</taxon>
        <taxon>Pseudomonadota</taxon>
        <taxon>Alphaproteobacteria</taxon>
        <taxon>Rickettsiales</taxon>
        <taxon>Rickettsiaceae</taxon>
        <taxon>Candidatus Phycorickettsia</taxon>
    </lineage>
</organism>
<reference evidence="1 2" key="1">
    <citation type="submission" date="2018-03" db="EMBL/GenBank/DDBJ databases">
        <title>A gene transfer event suggests a long-term partnership between eustigmatophyte algae and a novel lineage of endosymbiotic bacteria.</title>
        <authorList>
            <person name="Yurchenko T."/>
            <person name="Sevcikova T."/>
            <person name="Pribyl P."/>
            <person name="El Karkouri K."/>
            <person name="Klimes V."/>
            <person name="Amaral R."/>
            <person name="Zbrankova V."/>
            <person name="Kim E."/>
            <person name="Raoult D."/>
            <person name="Santos L.M.A."/>
            <person name="Elias M."/>
        </authorList>
    </citation>
    <scope>NUCLEOTIDE SEQUENCE [LARGE SCALE GENOMIC DNA]</scope>
    <source>
        <strain evidence="1">CCALA 838</strain>
    </source>
</reference>
<proteinExistence type="predicted"/>
<accession>A0A2P1P798</accession>
<dbReference type="AlphaFoldDB" id="A0A2P1P798"/>
<gene>
    <name evidence="1" type="ORF">phytr_1820</name>
</gene>
<dbReference type="Proteomes" id="UP000241762">
    <property type="component" value="Chromosome"/>
</dbReference>
<dbReference type="KEGG" id="ptc:phytr_1820"/>
<dbReference type="RefSeq" id="WP_106874012.1">
    <property type="nucleotide sequence ID" value="NZ_CP027845.1"/>
</dbReference>
<keyword evidence="2" id="KW-1185">Reference proteome</keyword>
<name>A0A2P1P798_9RICK</name>
<evidence type="ECO:0000313" key="2">
    <source>
        <dbReference type="Proteomes" id="UP000241762"/>
    </source>
</evidence>
<sequence>MSLSIVSNLLDSIYNLLTRSDDIINFIPQIYLAPPQNPSYPFLLLELQKVTDQNQNFEVEFNICLFYREQTPQVGISLADKIDECLLRLKDYDLGFKILGIKQQNITLSKSEDTLTLKLSIKYLSLIRKI</sequence>